<keyword evidence="2" id="KW-1185">Reference proteome</keyword>
<sequence length="45" mass="4889">MPEPQIIGVEKNWCAGCTGCGFCRWCPGKVQAAWIATFVGFVGLR</sequence>
<dbReference type="RefSeq" id="WP_012547030.1">
    <property type="nucleotide sequence ID" value="NC_011297.1"/>
</dbReference>
<gene>
    <name evidence="1" type="ordered locus">DICTH_0223</name>
</gene>
<organism evidence="1 2">
    <name type="scientific">Dictyoglomus thermophilum (strain ATCC 35947 / DSM 3960 / H-6-12)</name>
    <dbReference type="NCBI Taxonomy" id="309799"/>
    <lineage>
        <taxon>Bacteria</taxon>
        <taxon>Pseudomonadati</taxon>
        <taxon>Dictyoglomota</taxon>
        <taxon>Dictyoglomia</taxon>
        <taxon>Dictyoglomales</taxon>
        <taxon>Dictyoglomaceae</taxon>
        <taxon>Dictyoglomus</taxon>
    </lineage>
</organism>
<evidence type="ECO:0000313" key="1">
    <source>
        <dbReference type="EMBL" id="ACI18398.1"/>
    </source>
</evidence>
<dbReference type="AlphaFoldDB" id="B5YBZ8"/>
<evidence type="ECO:0000313" key="2">
    <source>
        <dbReference type="Proteomes" id="UP000001733"/>
    </source>
</evidence>
<dbReference type="EMBL" id="CP001146">
    <property type="protein sequence ID" value="ACI18398.1"/>
    <property type="molecule type" value="Genomic_DNA"/>
</dbReference>
<protein>
    <submittedName>
        <fullName evidence="1">Uncharacterized protein</fullName>
    </submittedName>
</protein>
<dbReference type="STRING" id="309799.DICTH_0223"/>
<reference evidence="1 2" key="1">
    <citation type="journal article" date="2014" name="Genome Announc.">
        <title>Complete Genome Sequence of the Extreme Thermophile Dictyoglomus thermophilum H-6-12.</title>
        <authorList>
            <person name="Coil D.A."/>
            <person name="Badger J.H."/>
            <person name="Forberger H.C."/>
            <person name="Riggs F."/>
            <person name="Madupu R."/>
            <person name="Fedorova N."/>
            <person name="Ward N."/>
            <person name="Robb F.T."/>
            <person name="Eisen J.A."/>
        </authorList>
    </citation>
    <scope>NUCLEOTIDE SEQUENCE [LARGE SCALE GENOMIC DNA]</scope>
    <source>
        <strain evidence="2">ATCC 35947 / DSM 3960 / H-6-12</strain>
    </source>
</reference>
<proteinExistence type="predicted"/>
<dbReference type="KEGG" id="dth:DICTH_0223"/>
<dbReference type="Proteomes" id="UP000001733">
    <property type="component" value="Chromosome"/>
</dbReference>
<accession>B5YBZ8</accession>
<dbReference type="PaxDb" id="309799-DICTH_0223"/>
<dbReference type="HOGENOM" id="CLU_3199044_0_0_0"/>
<name>B5YBZ8_DICT6</name>